<evidence type="ECO:0000259" key="2">
    <source>
        <dbReference type="Pfam" id="PF01569"/>
    </source>
</evidence>
<feature type="transmembrane region" description="Helical" evidence="1">
    <location>
        <begin position="79"/>
        <end position="98"/>
    </location>
</feature>
<organism evidence="3 4">
    <name type="scientific">Candidatus Legionella polyplacis</name>
    <dbReference type="NCBI Taxonomy" id="2005262"/>
    <lineage>
        <taxon>Bacteria</taxon>
        <taxon>Pseudomonadati</taxon>
        <taxon>Pseudomonadota</taxon>
        <taxon>Gammaproteobacteria</taxon>
        <taxon>Legionellales</taxon>
        <taxon>Legionellaceae</taxon>
        <taxon>Legionella</taxon>
    </lineage>
</organism>
<evidence type="ECO:0000256" key="1">
    <source>
        <dbReference type="SAM" id="Phobius"/>
    </source>
</evidence>
<protein>
    <submittedName>
        <fullName evidence="3">Phosphatase PAP2 family protein</fullName>
    </submittedName>
</protein>
<dbReference type="SUPFAM" id="SSF48317">
    <property type="entry name" value="Acid phosphatase/Vanadium-dependent haloperoxidase"/>
    <property type="match status" value="1"/>
</dbReference>
<accession>A0ABZ2GZR5</accession>
<dbReference type="RefSeq" id="WP_338521378.1">
    <property type="nucleotide sequence ID" value="NZ_CP135136.1"/>
</dbReference>
<keyword evidence="1" id="KW-0812">Transmembrane</keyword>
<dbReference type="Pfam" id="PF01569">
    <property type="entry name" value="PAP2"/>
    <property type="match status" value="1"/>
</dbReference>
<keyword evidence="4" id="KW-1185">Reference proteome</keyword>
<dbReference type="Gene3D" id="1.20.144.10">
    <property type="entry name" value="Phosphatidic acid phosphatase type 2/haloperoxidase"/>
    <property type="match status" value="1"/>
</dbReference>
<sequence>MSFIWFYRFLFLFLCIFVPNICCGVLKVLIGRSRPKLFFLKGLYGIYGLKFDKFFWSFPSSHVTTIISITLGISTIYPYFFYVLIFFAFIVSLSRVLLMQHYLTDILITIYITFLEVNFFIYIFKKKIFY</sequence>
<reference evidence="3" key="1">
    <citation type="submission" date="2023-09" db="EMBL/GenBank/DDBJ databases">
        <title>Genomes of two closely related lineages of the louse Polyplax serrata with different host specificities.</title>
        <authorList>
            <person name="Martinu J."/>
            <person name="Tarabai H."/>
            <person name="Stefka J."/>
            <person name="Hypsa V."/>
        </authorList>
    </citation>
    <scope>NUCLEOTIDE SEQUENCE [LARGE SCALE GENOMIC DNA]</scope>
    <source>
        <strain evidence="3">HR10_N</strain>
    </source>
</reference>
<evidence type="ECO:0000313" key="4">
    <source>
        <dbReference type="Proteomes" id="UP001360424"/>
    </source>
</evidence>
<feature type="transmembrane region" description="Helical" evidence="1">
    <location>
        <begin position="6"/>
        <end position="30"/>
    </location>
</feature>
<dbReference type="InterPro" id="IPR000326">
    <property type="entry name" value="PAP2/HPO"/>
</dbReference>
<name>A0ABZ2GZR5_9GAMM</name>
<proteinExistence type="predicted"/>
<dbReference type="InterPro" id="IPR036938">
    <property type="entry name" value="PAP2/HPO_sf"/>
</dbReference>
<keyword evidence="1" id="KW-0472">Membrane</keyword>
<gene>
    <name evidence="3" type="ORF">RQL38_01975</name>
</gene>
<dbReference type="Proteomes" id="UP001360424">
    <property type="component" value="Chromosome"/>
</dbReference>
<keyword evidence="1" id="KW-1133">Transmembrane helix</keyword>
<feature type="transmembrane region" description="Helical" evidence="1">
    <location>
        <begin position="105"/>
        <end position="124"/>
    </location>
</feature>
<dbReference type="EMBL" id="CP135136">
    <property type="protein sequence ID" value="WWR11911.1"/>
    <property type="molecule type" value="Genomic_DNA"/>
</dbReference>
<evidence type="ECO:0000313" key="3">
    <source>
        <dbReference type="EMBL" id="WWR11911.1"/>
    </source>
</evidence>
<feature type="domain" description="Phosphatidic acid phosphatase type 2/haloperoxidase" evidence="2">
    <location>
        <begin position="10"/>
        <end position="127"/>
    </location>
</feature>